<evidence type="ECO:0000313" key="2">
    <source>
        <dbReference type="Proteomes" id="UP000006514"/>
    </source>
</evidence>
<name>J0CS91_AURST</name>
<keyword evidence="2" id="KW-1185">Reference proteome</keyword>
<accession>J0CS91</accession>
<protein>
    <submittedName>
        <fullName evidence="1">Uncharacterized protein</fullName>
    </submittedName>
</protein>
<sequence length="374" mass="41515">MGDPLVQAPEAWERVFCIAELRDMIFEAMACPATFCKFKAVSHDFSFLCDLSLQNLYQPYSLAAHFFADGRTAVLVAQNCRAIMAGSAVPEYMYGFTIKNTWLVIFVNRHMAVGVLDFVAKQGYVRYESKTLQDTARKHTCQLAIAVHRFTLDGKYVSVHIAVHEPIRLMIANTRPFALQGCDGFNFFDLYAQLGPAGPHPAMSHGRHAHLLREREVLAKLPPNTFTLLPNVLKHPSTSFIERWIGDGHTWIVPNTPGPALHRLTRLGWTVRLHAQRITPAHVLHIWTDTTARCVKHALLNGGYVGPPPAVAYATRVLDRMAMSLAPGVQLTGPAANIITEYDKELLSVFEHCFQAPTVPKVNKGQEAGEAAAP</sequence>
<dbReference type="AlphaFoldDB" id="J0CS91"/>
<dbReference type="InParanoid" id="J0CS91"/>
<gene>
    <name evidence="1" type="ORF">AURDEDRAFT_177784</name>
</gene>
<reference evidence="2" key="1">
    <citation type="journal article" date="2012" name="Science">
        <title>The Paleozoic origin of enzymatic lignin decomposition reconstructed from 31 fungal genomes.</title>
        <authorList>
            <person name="Floudas D."/>
            <person name="Binder M."/>
            <person name="Riley R."/>
            <person name="Barry K."/>
            <person name="Blanchette R.A."/>
            <person name="Henrissat B."/>
            <person name="Martinez A.T."/>
            <person name="Otillar R."/>
            <person name="Spatafora J.W."/>
            <person name="Yadav J.S."/>
            <person name="Aerts A."/>
            <person name="Benoit I."/>
            <person name="Boyd A."/>
            <person name="Carlson A."/>
            <person name="Copeland A."/>
            <person name="Coutinho P.M."/>
            <person name="de Vries R.P."/>
            <person name="Ferreira P."/>
            <person name="Findley K."/>
            <person name="Foster B."/>
            <person name="Gaskell J."/>
            <person name="Glotzer D."/>
            <person name="Gorecki P."/>
            <person name="Heitman J."/>
            <person name="Hesse C."/>
            <person name="Hori C."/>
            <person name="Igarashi K."/>
            <person name="Jurgens J.A."/>
            <person name="Kallen N."/>
            <person name="Kersten P."/>
            <person name="Kohler A."/>
            <person name="Kuees U."/>
            <person name="Kumar T.K.A."/>
            <person name="Kuo A."/>
            <person name="LaButti K."/>
            <person name="Larrondo L.F."/>
            <person name="Lindquist E."/>
            <person name="Ling A."/>
            <person name="Lombard V."/>
            <person name="Lucas S."/>
            <person name="Lundell T."/>
            <person name="Martin R."/>
            <person name="McLaughlin D.J."/>
            <person name="Morgenstern I."/>
            <person name="Morin E."/>
            <person name="Murat C."/>
            <person name="Nagy L.G."/>
            <person name="Nolan M."/>
            <person name="Ohm R.A."/>
            <person name="Patyshakuliyeva A."/>
            <person name="Rokas A."/>
            <person name="Ruiz-Duenas F.J."/>
            <person name="Sabat G."/>
            <person name="Salamov A."/>
            <person name="Samejima M."/>
            <person name="Schmutz J."/>
            <person name="Slot J.C."/>
            <person name="St John F."/>
            <person name="Stenlid J."/>
            <person name="Sun H."/>
            <person name="Sun S."/>
            <person name="Syed K."/>
            <person name="Tsang A."/>
            <person name="Wiebenga A."/>
            <person name="Young D."/>
            <person name="Pisabarro A."/>
            <person name="Eastwood D.C."/>
            <person name="Martin F."/>
            <person name="Cullen D."/>
            <person name="Grigoriev I.V."/>
            <person name="Hibbett D.S."/>
        </authorList>
    </citation>
    <scope>NUCLEOTIDE SEQUENCE [LARGE SCALE GENOMIC DNA]</scope>
    <source>
        <strain evidence="2">TFB10046</strain>
    </source>
</reference>
<proteinExistence type="predicted"/>
<dbReference type="Proteomes" id="UP000006514">
    <property type="component" value="Unassembled WGS sequence"/>
</dbReference>
<organism evidence="1 2">
    <name type="scientific">Auricularia subglabra (strain TFB-10046 / SS5)</name>
    <name type="common">White-rot fungus</name>
    <name type="synonym">Auricularia delicata (strain TFB10046)</name>
    <dbReference type="NCBI Taxonomy" id="717982"/>
    <lineage>
        <taxon>Eukaryota</taxon>
        <taxon>Fungi</taxon>
        <taxon>Dikarya</taxon>
        <taxon>Basidiomycota</taxon>
        <taxon>Agaricomycotina</taxon>
        <taxon>Agaricomycetes</taxon>
        <taxon>Auriculariales</taxon>
        <taxon>Auriculariaceae</taxon>
        <taxon>Auricularia</taxon>
    </lineage>
</organism>
<dbReference type="EMBL" id="JH688415">
    <property type="protein sequence ID" value="EJD33134.1"/>
    <property type="molecule type" value="Genomic_DNA"/>
</dbReference>
<dbReference type="KEGG" id="adl:AURDEDRAFT_177784"/>
<evidence type="ECO:0000313" key="1">
    <source>
        <dbReference type="EMBL" id="EJD33134.1"/>
    </source>
</evidence>